<reference evidence="2 3" key="1">
    <citation type="submission" date="2017-11" db="EMBL/GenBank/DDBJ databases">
        <title>Draft genome sequence of Mitsuaria sp. HWN-4.</title>
        <authorList>
            <person name="Gundlapally S.R."/>
        </authorList>
    </citation>
    <scope>NUCLEOTIDE SEQUENCE [LARGE SCALE GENOMIC DNA]</scope>
    <source>
        <strain evidence="2 3">HWN-4</strain>
    </source>
</reference>
<keyword evidence="1" id="KW-1133">Transmembrane helix</keyword>
<keyword evidence="1" id="KW-0812">Transmembrane</keyword>
<feature type="transmembrane region" description="Helical" evidence="1">
    <location>
        <begin position="249"/>
        <end position="273"/>
    </location>
</feature>
<dbReference type="Proteomes" id="UP000231501">
    <property type="component" value="Unassembled WGS sequence"/>
</dbReference>
<comment type="caution">
    <text evidence="2">The sequence shown here is derived from an EMBL/GenBank/DDBJ whole genome shotgun (WGS) entry which is preliminary data.</text>
</comment>
<accession>A0A2G9C459</accession>
<evidence type="ECO:0000313" key="3">
    <source>
        <dbReference type="Proteomes" id="UP000231501"/>
    </source>
</evidence>
<dbReference type="AlphaFoldDB" id="A0A2G9C459"/>
<dbReference type="RefSeq" id="WP_099863576.1">
    <property type="nucleotide sequence ID" value="NZ_PEOG01000077.1"/>
</dbReference>
<evidence type="ECO:0000313" key="2">
    <source>
        <dbReference type="EMBL" id="PIM51167.1"/>
    </source>
</evidence>
<proteinExistence type="predicted"/>
<organism evidence="2 3">
    <name type="scientific">Roseateles chitinivorans</name>
    <dbReference type="NCBI Taxonomy" id="2917965"/>
    <lineage>
        <taxon>Bacteria</taxon>
        <taxon>Pseudomonadati</taxon>
        <taxon>Pseudomonadota</taxon>
        <taxon>Betaproteobacteria</taxon>
        <taxon>Burkholderiales</taxon>
        <taxon>Sphaerotilaceae</taxon>
        <taxon>Roseateles</taxon>
    </lineage>
</organism>
<feature type="transmembrane region" description="Helical" evidence="1">
    <location>
        <begin position="47"/>
        <end position="66"/>
    </location>
</feature>
<keyword evidence="3" id="KW-1185">Reference proteome</keyword>
<dbReference type="EMBL" id="PEOG01000077">
    <property type="protein sequence ID" value="PIM51167.1"/>
    <property type="molecule type" value="Genomic_DNA"/>
</dbReference>
<dbReference type="OrthoDB" id="9150868at2"/>
<name>A0A2G9C459_9BURK</name>
<sequence>MKAILFLIACLLVPAVLTFAHQVWLLWRELRAPVHAGGTRVECRASALYGFIGGAWSMFYGGLLWTMHRSEPGALEKVGLLLGALMALAVLVVWLYLITLVTADSLGVRCRGVLGGWRSAAWTQIVKVDHTSQPRGWFRLHMASGRVIRVGLSLTNMPQLSAVILSHTLGAIIAPDTRDLLERSAQGEKLTMEHLNQRLYVRPGPMFRLAGGLALAGLVCGTAGWYGYAHEAQALRWLSIEALGDLRQAAMTFGLLSILCSLGFLAGAAVIAFKRARQRRRDAAAGPIGTVPIQ</sequence>
<protein>
    <submittedName>
        <fullName evidence="2">Uncharacterized protein</fullName>
    </submittedName>
</protein>
<evidence type="ECO:0000256" key="1">
    <source>
        <dbReference type="SAM" id="Phobius"/>
    </source>
</evidence>
<feature type="transmembrane region" description="Helical" evidence="1">
    <location>
        <begin position="78"/>
        <end position="97"/>
    </location>
</feature>
<gene>
    <name evidence="2" type="ORF">CS062_21285</name>
</gene>
<feature type="transmembrane region" description="Helical" evidence="1">
    <location>
        <begin position="207"/>
        <end position="229"/>
    </location>
</feature>
<keyword evidence="1" id="KW-0472">Membrane</keyword>